<keyword evidence="8" id="KW-0378">Hydrolase</keyword>
<keyword evidence="9" id="KW-0511">Multifunctional enzyme</keyword>
<evidence type="ECO:0000256" key="1">
    <source>
        <dbReference type="ARBA" id="ARBA00004752"/>
    </source>
</evidence>
<dbReference type="InterPro" id="IPR009647">
    <property type="entry name" value="PBP_C"/>
</dbReference>
<organism evidence="16 17">
    <name type="scientific">Plebeiibacterium marinum</name>
    <dbReference type="NCBI Taxonomy" id="2992111"/>
    <lineage>
        <taxon>Bacteria</taxon>
        <taxon>Pseudomonadati</taxon>
        <taxon>Bacteroidota</taxon>
        <taxon>Bacteroidia</taxon>
        <taxon>Marinilabiliales</taxon>
        <taxon>Marinilabiliaceae</taxon>
        <taxon>Plebeiibacterium</taxon>
    </lineage>
</organism>
<feature type="domain" description="Glycosyl transferase family 51" evidence="14">
    <location>
        <begin position="59"/>
        <end position="219"/>
    </location>
</feature>
<dbReference type="InterPro" id="IPR023346">
    <property type="entry name" value="Lysozyme-like_dom_sf"/>
</dbReference>
<evidence type="ECO:0000256" key="11">
    <source>
        <dbReference type="ARBA" id="ARBA00049902"/>
    </source>
</evidence>
<name>A0AAE3SKU1_9BACT</name>
<dbReference type="EMBL" id="JAPDPI010000029">
    <property type="protein sequence ID" value="MCW3806754.1"/>
    <property type="molecule type" value="Genomic_DNA"/>
</dbReference>
<dbReference type="GO" id="GO:0004180">
    <property type="term" value="F:carboxypeptidase activity"/>
    <property type="evidence" value="ECO:0007669"/>
    <property type="project" value="UniProtKB-KW"/>
</dbReference>
<dbReference type="PANTHER" id="PTHR32282">
    <property type="entry name" value="BINDING PROTEIN TRANSPEPTIDASE, PUTATIVE-RELATED"/>
    <property type="match status" value="1"/>
</dbReference>
<comment type="pathway">
    <text evidence="1">Cell wall biogenesis; peptidoglycan biosynthesis.</text>
</comment>
<dbReference type="InterPro" id="IPR001460">
    <property type="entry name" value="PCN-bd_Tpept"/>
</dbReference>
<keyword evidence="17" id="KW-1185">Reference proteome</keyword>
<dbReference type="InterPro" id="IPR012338">
    <property type="entry name" value="Beta-lactam/transpept-like"/>
</dbReference>
<dbReference type="GO" id="GO:0009252">
    <property type="term" value="P:peptidoglycan biosynthetic process"/>
    <property type="evidence" value="ECO:0007669"/>
    <property type="project" value="InterPro"/>
</dbReference>
<protein>
    <recommendedName>
        <fullName evidence="10">peptidoglycan glycosyltransferase</fullName>
        <ecNumber evidence="10">2.4.99.28</ecNumber>
    </recommendedName>
</protein>
<dbReference type="Pfam" id="PF00912">
    <property type="entry name" value="Transgly"/>
    <property type="match status" value="1"/>
</dbReference>
<evidence type="ECO:0000256" key="6">
    <source>
        <dbReference type="ARBA" id="ARBA00022676"/>
    </source>
</evidence>
<dbReference type="AlphaFoldDB" id="A0AAE3SKU1"/>
<accession>A0AAE3SKU1</accession>
<dbReference type="Proteomes" id="UP001207408">
    <property type="component" value="Unassembled WGS sequence"/>
</dbReference>
<dbReference type="Gene3D" id="1.10.3810.10">
    <property type="entry name" value="Biosynthetic peptidoglycan transglycosylase-like"/>
    <property type="match status" value="1"/>
</dbReference>
<dbReference type="SUPFAM" id="SSF53955">
    <property type="entry name" value="Lysozyme-like"/>
    <property type="match status" value="1"/>
</dbReference>
<dbReference type="Pfam" id="PF06832">
    <property type="entry name" value="BiPBP_C"/>
    <property type="match status" value="1"/>
</dbReference>
<comment type="caution">
    <text evidence="16">The sequence shown here is derived from an EMBL/GenBank/DDBJ whole genome shotgun (WGS) entry which is preliminary data.</text>
</comment>
<keyword evidence="12" id="KW-0812">Transmembrane</keyword>
<keyword evidence="7" id="KW-0808">Transferase</keyword>
<evidence type="ECO:0000256" key="5">
    <source>
        <dbReference type="ARBA" id="ARBA00022670"/>
    </source>
</evidence>
<evidence type="ECO:0000256" key="3">
    <source>
        <dbReference type="ARBA" id="ARBA00007739"/>
    </source>
</evidence>
<keyword evidence="6" id="KW-0328">Glycosyltransferase</keyword>
<dbReference type="InterPro" id="IPR001264">
    <property type="entry name" value="Glyco_trans_51"/>
</dbReference>
<comment type="catalytic activity">
    <reaction evidence="11">
        <text>[GlcNAc-(1-&gt;4)-Mur2Ac(oyl-L-Ala-gamma-D-Glu-L-Lys-D-Ala-D-Ala)](n)-di-trans,octa-cis-undecaprenyl diphosphate + beta-D-GlcNAc-(1-&gt;4)-Mur2Ac(oyl-L-Ala-gamma-D-Glu-L-Lys-D-Ala-D-Ala)-di-trans,octa-cis-undecaprenyl diphosphate = [GlcNAc-(1-&gt;4)-Mur2Ac(oyl-L-Ala-gamma-D-Glu-L-Lys-D-Ala-D-Ala)](n+1)-di-trans,octa-cis-undecaprenyl diphosphate + di-trans,octa-cis-undecaprenyl diphosphate + H(+)</text>
        <dbReference type="Rhea" id="RHEA:23708"/>
        <dbReference type="Rhea" id="RHEA-COMP:9602"/>
        <dbReference type="Rhea" id="RHEA-COMP:9603"/>
        <dbReference type="ChEBI" id="CHEBI:15378"/>
        <dbReference type="ChEBI" id="CHEBI:58405"/>
        <dbReference type="ChEBI" id="CHEBI:60033"/>
        <dbReference type="ChEBI" id="CHEBI:78435"/>
        <dbReference type="EC" id="2.4.99.28"/>
    </reaction>
</comment>
<comment type="similarity">
    <text evidence="2">In the C-terminal section; belongs to the transpeptidase family.</text>
</comment>
<dbReference type="Pfam" id="PF00905">
    <property type="entry name" value="Transpeptidase"/>
    <property type="match status" value="1"/>
</dbReference>
<keyword evidence="12" id="KW-1133">Transmembrane helix</keyword>
<gene>
    <name evidence="16" type="primary">pbpC</name>
    <name evidence="16" type="ORF">OM074_14050</name>
</gene>
<proteinExistence type="inferred from homology"/>
<dbReference type="Gene3D" id="3.40.710.10">
    <property type="entry name" value="DD-peptidase/beta-lactamase superfamily"/>
    <property type="match status" value="1"/>
</dbReference>
<evidence type="ECO:0000313" key="16">
    <source>
        <dbReference type="EMBL" id="MCW3806754.1"/>
    </source>
</evidence>
<evidence type="ECO:0000256" key="4">
    <source>
        <dbReference type="ARBA" id="ARBA00022645"/>
    </source>
</evidence>
<dbReference type="SUPFAM" id="SSF56601">
    <property type="entry name" value="beta-lactamase/transpeptidase-like"/>
    <property type="match status" value="1"/>
</dbReference>
<evidence type="ECO:0000259" key="13">
    <source>
        <dbReference type="Pfam" id="PF00905"/>
    </source>
</evidence>
<dbReference type="GO" id="GO:0008658">
    <property type="term" value="F:penicillin binding"/>
    <property type="evidence" value="ECO:0007669"/>
    <property type="project" value="InterPro"/>
</dbReference>
<keyword evidence="4" id="KW-0121">Carboxypeptidase</keyword>
<dbReference type="PANTHER" id="PTHR32282:SF15">
    <property type="entry name" value="PENICILLIN-BINDING PROTEIN 1C"/>
    <property type="match status" value="1"/>
</dbReference>
<dbReference type="NCBIfam" id="TIGR02073">
    <property type="entry name" value="PBP_1c"/>
    <property type="match status" value="1"/>
</dbReference>
<keyword evidence="12" id="KW-0472">Membrane</keyword>
<feature type="domain" description="Penicillin-binding protein transpeptidase" evidence="13">
    <location>
        <begin position="297"/>
        <end position="571"/>
    </location>
</feature>
<feature type="domain" description="Penicillin-binding C-terminal" evidence="15">
    <location>
        <begin position="688"/>
        <end position="768"/>
    </location>
</feature>
<evidence type="ECO:0000256" key="9">
    <source>
        <dbReference type="ARBA" id="ARBA00023268"/>
    </source>
</evidence>
<evidence type="ECO:0000256" key="7">
    <source>
        <dbReference type="ARBA" id="ARBA00022679"/>
    </source>
</evidence>
<dbReference type="GO" id="GO:0006508">
    <property type="term" value="P:proteolysis"/>
    <property type="evidence" value="ECO:0007669"/>
    <property type="project" value="UniProtKB-KW"/>
</dbReference>
<evidence type="ECO:0000259" key="14">
    <source>
        <dbReference type="Pfam" id="PF00912"/>
    </source>
</evidence>
<dbReference type="InterPro" id="IPR011815">
    <property type="entry name" value="PBP_1c"/>
</dbReference>
<evidence type="ECO:0000259" key="15">
    <source>
        <dbReference type="Pfam" id="PF06832"/>
    </source>
</evidence>
<dbReference type="EC" id="2.4.99.28" evidence="10"/>
<evidence type="ECO:0000256" key="8">
    <source>
        <dbReference type="ARBA" id="ARBA00022801"/>
    </source>
</evidence>
<reference evidence="16" key="1">
    <citation type="submission" date="2022-10" db="EMBL/GenBank/DDBJ databases">
        <authorList>
            <person name="Yu W.X."/>
        </authorList>
    </citation>
    <scope>NUCLEOTIDE SEQUENCE</scope>
    <source>
        <strain evidence="16">D04</strain>
    </source>
</reference>
<dbReference type="InterPro" id="IPR036950">
    <property type="entry name" value="PBP_transglycosylase"/>
</dbReference>
<evidence type="ECO:0000256" key="12">
    <source>
        <dbReference type="SAM" id="Phobius"/>
    </source>
</evidence>
<feature type="transmembrane region" description="Helical" evidence="12">
    <location>
        <begin position="9"/>
        <end position="31"/>
    </location>
</feature>
<sequence>MIIGSRKRLVFISIPLLLFIGFWFSLSFPLFKVPYSTVIYSSEHKLLGAHIACDGQWRFPQCDSVPHKFKECITMFEDEHFYRHPGVNLVSLGRALYQNISKGKIVSGGSTLSMQVIRLSKQRERNVVSKVIELIQALRLELVMSKESILKKYATHAPFGGNVVGIDAASWRYFQRPAYQLSWAEQAMLAVLPNAPGLIHTNKNRGMLKEKRDLLLRKLYNKGKIDSVTLMLAVDEPVPDHPYALPQLAPHLLDYCRKKKEGEIYTLSLKSELQQQVNSTLQFHHEKLKLNEVHNACAIVIDVKTGKVLSYCGNVMGESNQNHVDIVMAPRSTGSILKPFLYAGCLQDGQILPRMLVKDVPTYYKNFAPKNYSRMYSGAVPADEALSRSLNVPAVNMLEDYGIGRFCNLLQKTGLGTIKSDPDYYGLSLILGGGEATLFELAGAYASMARTLNEYCTNNGLYRTKEFFSPIVFNNDTISKGVISSFYPVYSAGSVYYTFNAMTNVARPPEESGWQTFSSSRKIAWKTGTSFGYRDAWAVGVTPEYVVGVWVGNATGEGRPGIVGGTAAGPILFDIFHLLPATTWFQVPYDDMEKVAVCKKSGCFSGPYCEVDSVFVPVAPVKIQRCPYHKLIHLNKEKTHQVSSDCYPVSTMVHEGWFVLPPVMEWYYKKNHPLYKTLPPFMDGCGLGNNKMMQFIYPQNNNKVYIPVGLNGALQSVVLKVAHRNAGSTIYWHLDDEYLGATSFVHHMCIQPDPGSHLLSLIDDKGNTLYKKIVCVGRGDNK</sequence>
<dbReference type="InterPro" id="IPR050396">
    <property type="entry name" value="Glycosyltr_51/Transpeptidase"/>
</dbReference>
<dbReference type="GO" id="GO:0008955">
    <property type="term" value="F:peptidoglycan glycosyltransferase activity"/>
    <property type="evidence" value="ECO:0007669"/>
    <property type="project" value="UniProtKB-EC"/>
</dbReference>
<comment type="similarity">
    <text evidence="3">In the N-terminal section; belongs to the glycosyltransferase 51 family.</text>
</comment>
<evidence type="ECO:0000313" key="17">
    <source>
        <dbReference type="Proteomes" id="UP001207408"/>
    </source>
</evidence>
<evidence type="ECO:0000256" key="10">
    <source>
        <dbReference type="ARBA" id="ARBA00044770"/>
    </source>
</evidence>
<dbReference type="RefSeq" id="WP_301200480.1">
    <property type="nucleotide sequence ID" value="NZ_JAPDPI010000029.1"/>
</dbReference>
<evidence type="ECO:0000256" key="2">
    <source>
        <dbReference type="ARBA" id="ARBA00007090"/>
    </source>
</evidence>
<keyword evidence="5" id="KW-0645">Protease</keyword>
<dbReference type="GO" id="GO:0030288">
    <property type="term" value="C:outer membrane-bounded periplasmic space"/>
    <property type="evidence" value="ECO:0007669"/>
    <property type="project" value="TreeGrafter"/>
</dbReference>